<geneLocation type="plasmid" evidence="3">
    <name>pRGRH1835</name>
</geneLocation>
<organism evidence="3">
    <name type="scientific">uncultured prokaryote</name>
    <dbReference type="NCBI Taxonomy" id="198431"/>
    <lineage>
        <taxon>unclassified sequences</taxon>
        <taxon>environmental samples</taxon>
    </lineage>
</organism>
<feature type="compositionally biased region" description="Basic and acidic residues" evidence="2">
    <location>
        <begin position="331"/>
        <end position="348"/>
    </location>
</feature>
<feature type="compositionally biased region" description="Basic and acidic residues" evidence="2">
    <location>
        <begin position="16"/>
        <end position="40"/>
    </location>
</feature>
<name>A0A0H5Q7V5_9ZZZZ</name>
<dbReference type="Pfam" id="PF01446">
    <property type="entry name" value="Rep_1"/>
    <property type="match status" value="1"/>
</dbReference>
<evidence type="ECO:0000256" key="2">
    <source>
        <dbReference type="SAM" id="MobiDB-lite"/>
    </source>
</evidence>
<evidence type="ECO:0000313" key="3">
    <source>
        <dbReference type="EMBL" id="CRY98086.1"/>
    </source>
</evidence>
<feature type="region of interest" description="Disordered" evidence="2">
    <location>
        <begin position="7"/>
        <end position="40"/>
    </location>
</feature>
<reference evidence="3" key="2">
    <citation type="submission" date="2015-07" db="EMBL/GenBank/DDBJ databases">
        <title>Plasmids, circular viruses and viroids from rat gut.</title>
        <authorList>
            <person name="Jorgensen T.J."/>
            <person name="Hansen M.A."/>
            <person name="Xu Z."/>
            <person name="Tabak M.A."/>
            <person name="Sorensen S.J."/>
            <person name="Hansen L.H."/>
        </authorList>
    </citation>
    <scope>NUCLEOTIDE SEQUENCE</scope>
    <source>
        <plasmid evidence="3">pRGRH1835</plasmid>
    </source>
</reference>
<dbReference type="InterPro" id="IPR000989">
    <property type="entry name" value="Rep"/>
</dbReference>
<keyword evidence="3" id="KW-0614">Plasmid</keyword>
<evidence type="ECO:0000256" key="1">
    <source>
        <dbReference type="ARBA" id="ARBA00022705"/>
    </source>
</evidence>
<feature type="region of interest" description="Disordered" evidence="2">
    <location>
        <begin position="314"/>
        <end position="348"/>
    </location>
</feature>
<dbReference type="EMBL" id="LN854332">
    <property type="protein sequence ID" value="CRY98086.1"/>
    <property type="molecule type" value="Genomic_DNA"/>
</dbReference>
<evidence type="ECO:0008006" key="4">
    <source>
        <dbReference type="Google" id="ProtNLM"/>
    </source>
</evidence>
<sequence>MEGVAAVSTSANHSVCSDDLHDSSGRDGLTDYSPKDAPWDVHRGQSDDVGGIYASAADFERYAARMADCGGVLRFGWVTTPETGETALRLREAHFCRVRHCPVCQWRRSLMWQARFYQSLPKIVQEHPKARWLFLTVTVRNCPIDALADTLTAMNAGWQRLKDRKEFAPVLGWVRTTEVTRGRDGSAHPHFHALLMVPPSMLAGTNYVKQARWVELWRDCMRLDYQPVVDVRAVKERAPEAAQTLTEAKATVLQRAVAETLKYSVKPGDMTADAEWFLELTRQTHKRRFVATGGALKDVLRVDEETDNDLVMADGQAEGEDDGSRLAFNWRENERRYRRAPKGDKSGS</sequence>
<accession>A0A0H5Q7V5</accession>
<proteinExistence type="predicted"/>
<protein>
    <recommendedName>
        <fullName evidence="4">Replication protein</fullName>
    </recommendedName>
</protein>
<dbReference type="GO" id="GO:0003677">
    <property type="term" value="F:DNA binding"/>
    <property type="evidence" value="ECO:0007669"/>
    <property type="project" value="InterPro"/>
</dbReference>
<dbReference type="GO" id="GO:0006260">
    <property type="term" value="P:DNA replication"/>
    <property type="evidence" value="ECO:0007669"/>
    <property type="project" value="UniProtKB-KW"/>
</dbReference>
<keyword evidence="1" id="KW-0235">DNA replication</keyword>
<dbReference type="AlphaFoldDB" id="A0A0H5Q7V5"/>
<reference evidence="3" key="1">
    <citation type="submission" date="2015-06" db="EMBL/GenBank/DDBJ databases">
        <authorList>
            <person name="Joergensen T."/>
        </authorList>
    </citation>
    <scope>NUCLEOTIDE SEQUENCE</scope>
    <source>
        <plasmid evidence="3">pRGRH1835</plasmid>
    </source>
</reference>